<feature type="compositionally biased region" description="Low complexity" evidence="1">
    <location>
        <begin position="262"/>
        <end position="276"/>
    </location>
</feature>
<feature type="compositionally biased region" description="Low complexity" evidence="1">
    <location>
        <begin position="231"/>
        <end position="247"/>
    </location>
</feature>
<accession>A0A9W6X3Q0</accession>
<keyword evidence="3" id="KW-1185">Reference proteome</keyword>
<sequence>MLEEASAETSERIIAVLSPRLEAMSRLVVGLHLEPAIRGDRRVRSKLEAAKCLDKVIAAFIPDTQVGPDSSLDVAVLRAQLYATETAQAAAERELAKEVFRRENAAASQLVGSKLKRKAATSPPAPVRKRIRRPLRVRDDDSESDSDFSVQESPPDPKKHGDVKAAVPAAPASLEASTSQPLQRPEVPSPASNTDRQSCQSAPLCSLSTPKVRSKTLSRDASRVSSPTRDGAGASSRAASRVASRASSPDRGRVLDLSGEVPPAARSTSSPTSSGALGSGGVSPALLVSTLQGIHSSPTSHSPRSLPALSGDESLATLVLSDDDVEIVDVLPAVLPPFSGSRGDADSGSVTGDTDGQRRGPVPCSKAASSEFRSALLLEALEADDDDVLCLTELSPASSQSTSRTQEKPPAPPTTRSSGSRGVSNGQVKVPAASITYSASSRGQASEASGSDWSSPVDNPDVATGVSGGCDHVIDARLGPQDPLPVPPHVTGASPIVRASKQVAKWAQPFISPKFHRPVAATCWVCILNCRLPSPVPAKTRVPCTVATLEAFVDYTNPSYPWQRLRRSLPPQAFLFDPTSFDLNYTVSQRAPVPLRLRGYWRMFRVFGNETDAAMGFAMWERDHWVPTRAVEVYFEVSHRALEDAFDEASRPALRSSVDAAKGRWLAYVRERAQRSDRLRQKLIYTVWEWCLSDRFPHVETELMFEPSMPGISLGHLTWTPKTADWVSELSALEEREPWRNGWTEVPVQHPYNTTSSACNPSCPLFVPVGFPHDAVCGRVVLDLSLDPHEISTSWPQVSSAPSSPDESSSGVPLLSTCPVHNAPTSDGQLHLLVKVTMAAPDDVTEI</sequence>
<proteinExistence type="predicted"/>
<dbReference type="AlphaFoldDB" id="A0A9W6X3Q0"/>
<feature type="compositionally biased region" description="Polar residues" evidence="1">
    <location>
        <begin position="190"/>
        <end position="211"/>
    </location>
</feature>
<organism evidence="2 3">
    <name type="scientific">Phytophthora fragariaefolia</name>
    <dbReference type="NCBI Taxonomy" id="1490495"/>
    <lineage>
        <taxon>Eukaryota</taxon>
        <taxon>Sar</taxon>
        <taxon>Stramenopiles</taxon>
        <taxon>Oomycota</taxon>
        <taxon>Peronosporomycetes</taxon>
        <taxon>Peronosporales</taxon>
        <taxon>Peronosporaceae</taxon>
        <taxon>Phytophthora</taxon>
    </lineage>
</organism>
<feature type="region of interest" description="Disordered" evidence="1">
    <location>
        <begin position="439"/>
        <end position="471"/>
    </location>
</feature>
<feature type="region of interest" description="Disordered" evidence="1">
    <location>
        <begin position="394"/>
        <end position="426"/>
    </location>
</feature>
<feature type="region of interest" description="Disordered" evidence="1">
    <location>
        <begin position="793"/>
        <end position="820"/>
    </location>
</feature>
<feature type="region of interest" description="Disordered" evidence="1">
    <location>
        <begin position="335"/>
        <end position="366"/>
    </location>
</feature>
<evidence type="ECO:0000256" key="1">
    <source>
        <dbReference type="SAM" id="MobiDB-lite"/>
    </source>
</evidence>
<feature type="compositionally biased region" description="Low complexity" evidence="1">
    <location>
        <begin position="799"/>
        <end position="810"/>
    </location>
</feature>
<dbReference type="EMBL" id="BSXT01000555">
    <property type="protein sequence ID" value="GMF29952.1"/>
    <property type="molecule type" value="Genomic_DNA"/>
</dbReference>
<dbReference type="Proteomes" id="UP001165121">
    <property type="component" value="Unassembled WGS sequence"/>
</dbReference>
<gene>
    <name evidence="2" type="ORF">Pfra01_000652800</name>
</gene>
<feature type="compositionally biased region" description="Polar residues" evidence="1">
    <location>
        <begin position="439"/>
        <end position="457"/>
    </location>
</feature>
<name>A0A9W6X3Q0_9STRA</name>
<protein>
    <submittedName>
        <fullName evidence="2">Unnamed protein product</fullName>
    </submittedName>
</protein>
<feature type="compositionally biased region" description="Polar residues" evidence="1">
    <location>
        <begin position="414"/>
        <end position="426"/>
    </location>
</feature>
<dbReference type="OrthoDB" id="123416at2759"/>
<evidence type="ECO:0000313" key="2">
    <source>
        <dbReference type="EMBL" id="GMF29952.1"/>
    </source>
</evidence>
<evidence type="ECO:0000313" key="3">
    <source>
        <dbReference type="Proteomes" id="UP001165121"/>
    </source>
</evidence>
<feature type="compositionally biased region" description="Polar residues" evidence="1">
    <location>
        <begin position="395"/>
        <end position="404"/>
    </location>
</feature>
<reference evidence="2" key="1">
    <citation type="submission" date="2023-04" db="EMBL/GenBank/DDBJ databases">
        <title>Phytophthora fragariaefolia NBRC 109709.</title>
        <authorList>
            <person name="Ichikawa N."/>
            <person name="Sato H."/>
            <person name="Tonouchi N."/>
        </authorList>
    </citation>
    <scope>NUCLEOTIDE SEQUENCE</scope>
    <source>
        <strain evidence="2">NBRC 109709</strain>
    </source>
</reference>
<feature type="region of interest" description="Disordered" evidence="1">
    <location>
        <begin position="111"/>
        <end position="281"/>
    </location>
</feature>
<comment type="caution">
    <text evidence="2">The sequence shown here is derived from an EMBL/GenBank/DDBJ whole genome shotgun (WGS) entry which is preliminary data.</text>
</comment>